<sequence length="25" mass="2986">MLMIMLHHVLNLLKIHLLSVPRHLL</sequence>
<dbReference type="EMBL" id="NCVQ01000005">
    <property type="protein sequence ID" value="PWZ26634.1"/>
    <property type="molecule type" value="Genomic_DNA"/>
</dbReference>
<protein>
    <submittedName>
        <fullName evidence="1">Uncharacterized protein</fullName>
    </submittedName>
</protein>
<organism evidence="1 2">
    <name type="scientific">Zea mays</name>
    <name type="common">Maize</name>
    <dbReference type="NCBI Taxonomy" id="4577"/>
    <lineage>
        <taxon>Eukaryota</taxon>
        <taxon>Viridiplantae</taxon>
        <taxon>Streptophyta</taxon>
        <taxon>Embryophyta</taxon>
        <taxon>Tracheophyta</taxon>
        <taxon>Spermatophyta</taxon>
        <taxon>Magnoliopsida</taxon>
        <taxon>Liliopsida</taxon>
        <taxon>Poales</taxon>
        <taxon>Poaceae</taxon>
        <taxon>PACMAD clade</taxon>
        <taxon>Panicoideae</taxon>
        <taxon>Andropogonodae</taxon>
        <taxon>Andropogoneae</taxon>
        <taxon>Tripsacinae</taxon>
        <taxon>Zea</taxon>
    </lineage>
</organism>
<dbReference type="Proteomes" id="UP000251960">
    <property type="component" value="Chromosome 4"/>
</dbReference>
<comment type="caution">
    <text evidence="1">The sequence shown here is derived from an EMBL/GenBank/DDBJ whole genome shotgun (WGS) entry which is preliminary data.</text>
</comment>
<dbReference type="AlphaFoldDB" id="A0A3L6F005"/>
<evidence type="ECO:0000313" key="2">
    <source>
        <dbReference type="Proteomes" id="UP000251960"/>
    </source>
</evidence>
<accession>A0A3L6F005</accession>
<gene>
    <name evidence="1" type="ORF">Zm00014a_020483</name>
</gene>
<reference evidence="1 2" key="1">
    <citation type="journal article" date="2018" name="Nat. Genet.">
        <title>Extensive intraspecific gene order and gene structural variations between Mo17 and other maize genomes.</title>
        <authorList>
            <person name="Sun S."/>
            <person name="Zhou Y."/>
            <person name="Chen J."/>
            <person name="Shi J."/>
            <person name="Zhao H."/>
            <person name="Zhao H."/>
            <person name="Song W."/>
            <person name="Zhang M."/>
            <person name="Cui Y."/>
            <person name="Dong X."/>
            <person name="Liu H."/>
            <person name="Ma X."/>
            <person name="Jiao Y."/>
            <person name="Wang B."/>
            <person name="Wei X."/>
            <person name="Stein J.C."/>
            <person name="Glaubitz J.C."/>
            <person name="Lu F."/>
            <person name="Yu G."/>
            <person name="Liang C."/>
            <person name="Fengler K."/>
            <person name="Li B."/>
            <person name="Rafalski A."/>
            <person name="Schnable P.S."/>
            <person name="Ware D.H."/>
            <person name="Buckler E.S."/>
            <person name="Lai J."/>
        </authorList>
    </citation>
    <scope>NUCLEOTIDE SEQUENCE [LARGE SCALE GENOMIC DNA]</scope>
    <source>
        <strain evidence="2">cv. Missouri 17</strain>
        <tissue evidence="1">Seedling</tissue>
    </source>
</reference>
<proteinExistence type="predicted"/>
<name>A0A3L6F005_MAIZE</name>
<evidence type="ECO:0000313" key="1">
    <source>
        <dbReference type="EMBL" id="PWZ26634.1"/>
    </source>
</evidence>